<evidence type="ECO:0000313" key="2">
    <source>
        <dbReference type="Proteomes" id="UP000003610"/>
    </source>
</evidence>
<sequence length="41" mass="4599">MKAPSPVLPLRIKREQHPLLLVIAYRGASEKKQKCNARSGI</sequence>
<gene>
    <name evidence="1" type="ORF">HMPREF9296_1093</name>
</gene>
<proteinExistence type="predicted"/>
<organism evidence="1 2">
    <name type="scientific">Prevotella disiens FB035-09AN</name>
    <dbReference type="NCBI Taxonomy" id="866771"/>
    <lineage>
        <taxon>Bacteria</taxon>
        <taxon>Pseudomonadati</taxon>
        <taxon>Bacteroidota</taxon>
        <taxon>Bacteroidia</taxon>
        <taxon>Bacteroidales</taxon>
        <taxon>Prevotellaceae</taxon>
        <taxon>Prevotella</taxon>
    </lineage>
</organism>
<accession>E1KTW4</accession>
<protein>
    <submittedName>
        <fullName evidence="1">Uncharacterized protein</fullName>
    </submittedName>
</protein>
<comment type="caution">
    <text evidence="1">The sequence shown here is derived from an EMBL/GenBank/DDBJ whole genome shotgun (WGS) entry which is preliminary data.</text>
</comment>
<dbReference type="EMBL" id="AEDO01000057">
    <property type="protein sequence ID" value="EFL45088.1"/>
    <property type="molecule type" value="Genomic_DNA"/>
</dbReference>
<name>E1KTW4_9BACT</name>
<dbReference type="Proteomes" id="UP000003610">
    <property type="component" value="Unassembled WGS sequence"/>
</dbReference>
<reference evidence="1 2" key="1">
    <citation type="submission" date="2010-08" db="EMBL/GenBank/DDBJ databases">
        <authorList>
            <person name="Durkin A.S."/>
            <person name="Madupu R."/>
            <person name="Torralba M."/>
            <person name="Gillis M."/>
            <person name="Methe B."/>
            <person name="Sutton G."/>
            <person name="Nelson K.E."/>
        </authorList>
    </citation>
    <scope>NUCLEOTIDE SEQUENCE [LARGE SCALE GENOMIC DNA]</scope>
    <source>
        <strain evidence="1 2">FB035-09AN</strain>
    </source>
</reference>
<dbReference type="AlphaFoldDB" id="E1KTW4"/>
<evidence type="ECO:0000313" key="1">
    <source>
        <dbReference type="EMBL" id="EFL45088.1"/>
    </source>
</evidence>